<feature type="region of interest" description="Disordered" evidence="1">
    <location>
        <begin position="44"/>
        <end position="75"/>
    </location>
</feature>
<feature type="non-terminal residue" evidence="2">
    <location>
        <position position="1"/>
    </location>
</feature>
<dbReference type="EMBL" id="QJKJ01001443">
    <property type="protein sequence ID" value="RDY07550.1"/>
    <property type="molecule type" value="Genomic_DNA"/>
</dbReference>
<dbReference type="Gene3D" id="3.30.420.10">
    <property type="entry name" value="Ribonuclease H-like superfamily/Ribonuclease H"/>
    <property type="match status" value="1"/>
</dbReference>
<protein>
    <recommendedName>
        <fullName evidence="4">Integrase catalytic domain-containing protein</fullName>
    </recommendedName>
</protein>
<evidence type="ECO:0008006" key="4">
    <source>
        <dbReference type="Google" id="ProtNLM"/>
    </source>
</evidence>
<proteinExistence type="predicted"/>
<dbReference type="InterPro" id="IPR036397">
    <property type="entry name" value="RNaseH_sf"/>
</dbReference>
<reference evidence="2" key="1">
    <citation type="submission" date="2018-05" db="EMBL/GenBank/DDBJ databases">
        <title>Draft genome of Mucuna pruriens seed.</title>
        <authorList>
            <person name="Nnadi N.E."/>
            <person name="Vos R."/>
            <person name="Hasami M.H."/>
            <person name="Devisetty U.K."/>
            <person name="Aguiy J.C."/>
        </authorList>
    </citation>
    <scope>NUCLEOTIDE SEQUENCE [LARGE SCALE GENOMIC DNA]</scope>
    <source>
        <strain evidence="2">JCA_2017</strain>
    </source>
</reference>
<evidence type="ECO:0000313" key="2">
    <source>
        <dbReference type="EMBL" id="RDY07550.1"/>
    </source>
</evidence>
<accession>A0A371HXN1</accession>
<dbReference type="AlphaFoldDB" id="A0A371HXN1"/>
<dbReference type="GO" id="GO:0003676">
    <property type="term" value="F:nucleic acid binding"/>
    <property type="evidence" value="ECO:0007669"/>
    <property type="project" value="InterPro"/>
</dbReference>
<keyword evidence="3" id="KW-1185">Reference proteome</keyword>
<gene>
    <name evidence="2" type="ORF">CR513_08326</name>
</gene>
<name>A0A371HXN1_MUCPR</name>
<organism evidence="2 3">
    <name type="scientific">Mucuna pruriens</name>
    <name type="common">Velvet bean</name>
    <name type="synonym">Dolichos pruriens</name>
    <dbReference type="NCBI Taxonomy" id="157652"/>
    <lineage>
        <taxon>Eukaryota</taxon>
        <taxon>Viridiplantae</taxon>
        <taxon>Streptophyta</taxon>
        <taxon>Embryophyta</taxon>
        <taxon>Tracheophyta</taxon>
        <taxon>Spermatophyta</taxon>
        <taxon>Magnoliopsida</taxon>
        <taxon>eudicotyledons</taxon>
        <taxon>Gunneridae</taxon>
        <taxon>Pentapetalae</taxon>
        <taxon>rosids</taxon>
        <taxon>fabids</taxon>
        <taxon>Fabales</taxon>
        <taxon>Fabaceae</taxon>
        <taxon>Papilionoideae</taxon>
        <taxon>50 kb inversion clade</taxon>
        <taxon>NPAAA clade</taxon>
        <taxon>indigoferoid/millettioid clade</taxon>
        <taxon>Phaseoleae</taxon>
        <taxon>Mucuna</taxon>
    </lineage>
</organism>
<evidence type="ECO:0000313" key="3">
    <source>
        <dbReference type="Proteomes" id="UP000257109"/>
    </source>
</evidence>
<evidence type="ECO:0000256" key="1">
    <source>
        <dbReference type="SAM" id="MobiDB-lite"/>
    </source>
</evidence>
<comment type="caution">
    <text evidence="2">The sequence shown here is derived from an EMBL/GenBank/DDBJ whole genome shotgun (WGS) entry which is preliminary data.</text>
</comment>
<dbReference type="Proteomes" id="UP000257109">
    <property type="component" value="Unassembled WGS sequence"/>
</dbReference>
<sequence>MIGPIESKASNGHRFILVAIDYFTKWVEATSYTSVTKSIVVKSSQARNHHEETQPIPSRPGPIPSNSPNSSPAPAWKPRIKGSLNSFPTHFHCIHYPALAFLHHGGARWCTVLHWCFSRLRKYRLETEKLKSSRGDRLGFQHTLVEMILSVQATGGEPPPSTMAIVVEDGSI</sequence>